<feature type="transmembrane region" description="Helical" evidence="6">
    <location>
        <begin position="383"/>
        <end position="405"/>
    </location>
</feature>
<feature type="transmembrane region" description="Helical" evidence="6">
    <location>
        <begin position="264"/>
        <end position="283"/>
    </location>
</feature>
<dbReference type="GO" id="GO:0022857">
    <property type="term" value="F:transmembrane transporter activity"/>
    <property type="evidence" value="ECO:0007669"/>
    <property type="project" value="InterPro"/>
</dbReference>
<name>A0A5B8Z8P4_CYTDA</name>
<dbReference type="Gene3D" id="1.20.1250.20">
    <property type="entry name" value="MFS general substrate transporter like domains"/>
    <property type="match status" value="2"/>
</dbReference>
<evidence type="ECO:0000256" key="5">
    <source>
        <dbReference type="ARBA" id="ARBA00023136"/>
    </source>
</evidence>
<feature type="transmembrane region" description="Helical" evidence="6">
    <location>
        <begin position="21"/>
        <end position="43"/>
    </location>
</feature>
<reference evidence="9" key="1">
    <citation type="submission" date="2019-08" db="EMBL/GenBank/DDBJ databases">
        <authorList>
            <person name="Zheng X."/>
        </authorList>
    </citation>
    <scope>NUCLEOTIDE SEQUENCE [LARGE SCALE GENOMIC DNA]</scope>
    <source>
        <strain evidence="9">FJAT-25496</strain>
    </source>
</reference>
<dbReference type="PROSITE" id="PS50850">
    <property type="entry name" value="MFS"/>
    <property type="match status" value="1"/>
</dbReference>
<dbReference type="AlphaFoldDB" id="A0A5B8Z8P4"/>
<evidence type="ECO:0000259" key="7">
    <source>
        <dbReference type="PROSITE" id="PS50850"/>
    </source>
</evidence>
<feature type="transmembrane region" description="Helical" evidence="6">
    <location>
        <begin position="55"/>
        <end position="74"/>
    </location>
</feature>
<dbReference type="PANTHER" id="PTHR23520">
    <property type="entry name" value="TRANSPORTER, PUTATIVE (AFU_ORTHOLOGUE AFUA_3G04000)-RELATED"/>
    <property type="match status" value="1"/>
</dbReference>
<dbReference type="KEGG" id="bda:FSZ17_19345"/>
<feature type="transmembrane region" description="Helical" evidence="6">
    <location>
        <begin position="107"/>
        <end position="130"/>
    </location>
</feature>
<dbReference type="InterPro" id="IPR005829">
    <property type="entry name" value="Sugar_transporter_CS"/>
</dbReference>
<keyword evidence="9" id="KW-1185">Reference proteome</keyword>
<dbReference type="CDD" id="cd17325">
    <property type="entry name" value="MFS_MdtG_SLC18_like"/>
    <property type="match status" value="1"/>
</dbReference>
<dbReference type="SUPFAM" id="SSF103473">
    <property type="entry name" value="MFS general substrate transporter"/>
    <property type="match status" value="1"/>
</dbReference>
<keyword evidence="4 6" id="KW-1133">Transmembrane helix</keyword>
<keyword evidence="2" id="KW-0813">Transport</keyword>
<evidence type="ECO:0000313" key="8">
    <source>
        <dbReference type="EMBL" id="QED49237.1"/>
    </source>
</evidence>
<feature type="transmembrane region" description="Helical" evidence="6">
    <location>
        <begin position="142"/>
        <end position="164"/>
    </location>
</feature>
<dbReference type="InterPro" id="IPR011701">
    <property type="entry name" value="MFS"/>
</dbReference>
<keyword evidence="5 6" id="KW-0472">Membrane</keyword>
<feature type="transmembrane region" description="Helical" evidence="6">
    <location>
        <begin position="83"/>
        <end position="101"/>
    </location>
</feature>
<dbReference type="PROSITE" id="PS00216">
    <property type="entry name" value="SUGAR_TRANSPORT_1"/>
    <property type="match status" value="1"/>
</dbReference>
<organism evidence="8 9">
    <name type="scientific">Cytobacillus dafuensis</name>
    <name type="common">Bacillus dafuensis</name>
    <dbReference type="NCBI Taxonomy" id="1742359"/>
    <lineage>
        <taxon>Bacteria</taxon>
        <taxon>Bacillati</taxon>
        <taxon>Bacillota</taxon>
        <taxon>Bacilli</taxon>
        <taxon>Bacillales</taxon>
        <taxon>Bacillaceae</taxon>
        <taxon>Cytobacillus</taxon>
    </lineage>
</organism>
<feature type="domain" description="Major facilitator superfamily (MFS) profile" evidence="7">
    <location>
        <begin position="17"/>
        <end position="411"/>
    </location>
</feature>
<proteinExistence type="predicted"/>
<feature type="transmembrane region" description="Helical" evidence="6">
    <location>
        <begin position="176"/>
        <end position="196"/>
    </location>
</feature>
<gene>
    <name evidence="8" type="ORF">FSZ17_19345</name>
</gene>
<dbReference type="EMBL" id="CP042593">
    <property type="protein sequence ID" value="QED49237.1"/>
    <property type="molecule type" value="Genomic_DNA"/>
</dbReference>
<accession>A0A5B8Z8P4</accession>
<protein>
    <submittedName>
        <fullName evidence="8">MFS transporter</fullName>
    </submittedName>
</protein>
<dbReference type="GO" id="GO:0005886">
    <property type="term" value="C:plasma membrane"/>
    <property type="evidence" value="ECO:0007669"/>
    <property type="project" value="UniProtKB-SubCell"/>
</dbReference>
<dbReference type="Proteomes" id="UP000321555">
    <property type="component" value="Chromosome"/>
</dbReference>
<dbReference type="InterPro" id="IPR020846">
    <property type="entry name" value="MFS_dom"/>
</dbReference>
<evidence type="ECO:0000256" key="2">
    <source>
        <dbReference type="ARBA" id="ARBA00022448"/>
    </source>
</evidence>
<sequence>MAFYKEWATQIRGYNHNIKQAIFANIFTQIGLGIFMVIYNFYIRELGFSEKINGQVISMTALATAIILIPAGILSDRIGRKKAMLFGTAASGLVLLFRGVIESQSLLLLFAFFTGLTIAFVQVSGIPWLAENSKPEQRVHLFSIHFAVMTGANVIGNLSGGIFTDIFSMFTTTLNSIRFTLLIGGIIFLIGLIPVIRFKDPPKKAKKNQDINKKSPIKIFSNNKNIKVILLFAFAQLMIGIGAGLVIPYLNLYFADRFSATNSMIGFIISMGQAATAVAMIIGPMVVRKVGEVKAVVILQLTSLPFLLLTAYTENLWLAALGFLFRQALMNAGNPIQITLMMSKVDDSMKGLANSVNQMVFNLGWAVMGPVSTGIVVKYGAYWGYALVFSITAALYLVGSSYFYIVFRNYNKTKKAATAAKTF</sequence>
<comment type="subcellular location">
    <subcellularLocation>
        <location evidence="1">Cell membrane</location>
        <topology evidence="1">Multi-pass membrane protein</topology>
    </subcellularLocation>
</comment>
<evidence type="ECO:0000313" key="9">
    <source>
        <dbReference type="Proteomes" id="UP000321555"/>
    </source>
</evidence>
<evidence type="ECO:0000256" key="1">
    <source>
        <dbReference type="ARBA" id="ARBA00004651"/>
    </source>
</evidence>
<evidence type="ECO:0000256" key="3">
    <source>
        <dbReference type="ARBA" id="ARBA00022692"/>
    </source>
</evidence>
<dbReference type="OrthoDB" id="9810492at2"/>
<dbReference type="PANTHER" id="PTHR23520:SF5">
    <property type="entry name" value="TRANSPORTER, PUTATIVE (AFU_ORTHOLOGUE AFUA_3G04000)-RELATED"/>
    <property type="match status" value="1"/>
</dbReference>
<evidence type="ECO:0000256" key="6">
    <source>
        <dbReference type="SAM" id="Phobius"/>
    </source>
</evidence>
<dbReference type="InterPro" id="IPR036259">
    <property type="entry name" value="MFS_trans_sf"/>
</dbReference>
<evidence type="ECO:0000256" key="4">
    <source>
        <dbReference type="ARBA" id="ARBA00022989"/>
    </source>
</evidence>
<dbReference type="Pfam" id="PF07690">
    <property type="entry name" value="MFS_1"/>
    <property type="match status" value="1"/>
</dbReference>
<dbReference type="STRING" id="1742359.GCA_001439625_03394"/>
<keyword evidence="3 6" id="KW-0812">Transmembrane</keyword>
<feature type="transmembrane region" description="Helical" evidence="6">
    <location>
        <begin position="359"/>
        <end position="377"/>
    </location>
</feature>
<feature type="transmembrane region" description="Helical" evidence="6">
    <location>
        <begin position="228"/>
        <end position="252"/>
    </location>
</feature>
<dbReference type="RefSeq" id="WP_057773402.1">
    <property type="nucleotide sequence ID" value="NZ_CP042593.1"/>
</dbReference>